<protein>
    <submittedName>
        <fullName evidence="1">Unconventional myosin-Ib</fullName>
    </submittedName>
</protein>
<proteinExistence type="predicted"/>
<organism evidence="1 2">
    <name type="scientific">Sphaerodactylus townsendi</name>
    <dbReference type="NCBI Taxonomy" id="933632"/>
    <lineage>
        <taxon>Eukaryota</taxon>
        <taxon>Metazoa</taxon>
        <taxon>Chordata</taxon>
        <taxon>Craniata</taxon>
        <taxon>Vertebrata</taxon>
        <taxon>Euteleostomi</taxon>
        <taxon>Lepidosauria</taxon>
        <taxon>Squamata</taxon>
        <taxon>Bifurcata</taxon>
        <taxon>Gekkota</taxon>
        <taxon>Sphaerodactylidae</taxon>
        <taxon>Sphaerodactylus</taxon>
    </lineage>
</organism>
<reference evidence="1" key="1">
    <citation type="submission" date="2021-08" db="EMBL/GenBank/DDBJ databases">
        <title>The first chromosome-level gecko genome reveals the dynamic sex chromosomes of Neotropical dwarf geckos (Sphaerodactylidae: Sphaerodactylus).</title>
        <authorList>
            <person name="Pinto B.J."/>
            <person name="Keating S.E."/>
            <person name="Gamble T."/>
        </authorList>
    </citation>
    <scope>NUCLEOTIDE SEQUENCE</scope>
    <source>
        <strain evidence="1">TG3544</strain>
    </source>
</reference>
<dbReference type="Proteomes" id="UP000827872">
    <property type="component" value="Linkage Group LG02"/>
</dbReference>
<accession>A0ACB8G012</accession>
<sequence length="201" mass="22569">MPYDGLRPETHQKLYVDCRCKKYREGFTDQKKAVYEEKLEASELFKDKKASYPASVGQPFQGAYLEISKNPKYKKLKDIVEEKIIIAEAVNKINRANGKCTARIFLLTKNHILLADQKSGHIKSAVPLGDVTKVSMSSQNDGFFAVHLREGSGAAGKGDFLFSSDHLIEMATKLYRTVLSQTNQKLHIEISDEYVLGSACF</sequence>
<keyword evidence="2" id="KW-1185">Reference proteome</keyword>
<evidence type="ECO:0000313" key="1">
    <source>
        <dbReference type="EMBL" id="KAH8012846.1"/>
    </source>
</evidence>
<dbReference type="EMBL" id="CM037615">
    <property type="protein sequence ID" value="KAH8012846.1"/>
    <property type="molecule type" value="Genomic_DNA"/>
</dbReference>
<comment type="caution">
    <text evidence="1">The sequence shown here is derived from an EMBL/GenBank/DDBJ whole genome shotgun (WGS) entry which is preliminary data.</text>
</comment>
<evidence type="ECO:0000313" key="2">
    <source>
        <dbReference type="Proteomes" id="UP000827872"/>
    </source>
</evidence>
<name>A0ACB8G012_9SAUR</name>
<gene>
    <name evidence="1" type="primary">MYO1B_1</name>
    <name evidence="1" type="ORF">K3G42_004177</name>
</gene>